<dbReference type="SMART" id="SM00304">
    <property type="entry name" value="HAMP"/>
    <property type="match status" value="1"/>
</dbReference>
<dbReference type="Pfam" id="PF00015">
    <property type="entry name" value="MCPsignal"/>
    <property type="match status" value="1"/>
</dbReference>
<dbReference type="GO" id="GO:0007165">
    <property type="term" value="P:signal transduction"/>
    <property type="evidence" value="ECO:0007669"/>
    <property type="project" value="UniProtKB-KW"/>
</dbReference>
<sequence length="704" mass="75412">MRKKGFSITMRVKLLAGFCGLLLIFLGVAYFNWVQVNQIKAQMSDQNDKVDLKVKALELKEMVQELNIIASGLEISKKPEYILTYNAKREPYNELIKSIGDTAATPEQQKWRSQLIQASVDYINNFDTAAKMVQDPSMKPTDLEINLLYLYNESQGLKEQIFALVDKFYVTYADQAGQAVAQSYQRLDDTSRVMLFAAALVLLATVAIAYGLIRSFTRPIARLQKAVALIAAGDLRHTIGADSRDELGQLSASFDHMIVQVRHMLGNTLGIASSLSAHAESFQRFSQLTAAANTDIVRSIEEISAGAGKQAEQSETSALIIAELETDIRDIADYADDMQRSGLEAAASTRNGAESMQSLQTAAARSQEVLQRVDGAMETLGASSQQIGAIVRSISDIATQTNVLALNAAIEAARAGANGRGFSVIADEVRQLSQQTSDSSKLVAGIIQELQQQMEQLKHNLATAREITLYQNGRIGDTLAAFSVIEQAMAGMAGQVERIHLNIGHVRRKNETLVQSVQFVAAIAQETAAGVQEVNSTSIDQDAAIRRIAGESDDMYSLAQRLFAEISRFRTGDAADGQADVADGRLHGVGAAEASALWERPRAALAADAADAAAARADGAQGADVKAPRAAEQPPLAEAQGELAAPHAPLLQHADWQAAIGDDAAGSADGSSAIGADGDDASGSGAEQAPRYARHDREKDLIGV</sequence>
<feature type="compositionally biased region" description="Low complexity" evidence="7">
    <location>
        <begin position="662"/>
        <end position="686"/>
    </location>
</feature>
<feature type="region of interest" description="Disordered" evidence="7">
    <location>
        <begin position="662"/>
        <end position="704"/>
    </location>
</feature>
<dbReference type="PROSITE" id="PS50885">
    <property type="entry name" value="HAMP"/>
    <property type="match status" value="1"/>
</dbReference>
<evidence type="ECO:0000313" key="11">
    <source>
        <dbReference type="EMBL" id="TFE91265.1"/>
    </source>
</evidence>
<evidence type="ECO:0000256" key="1">
    <source>
        <dbReference type="ARBA" id="ARBA00004236"/>
    </source>
</evidence>
<proteinExistence type="inferred from homology"/>
<dbReference type="InterPro" id="IPR004090">
    <property type="entry name" value="Chemotax_Me-accpt_rcpt"/>
</dbReference>
<dbReference type="CDD" id="cd06225">
    <property type="entry name" value="HAMP"/>
    <property type="match status" value="1"/>
</dbReference>
<keyword evidence="8" id="KW-0812">Transmembrane</keyword>
<name>A0A4Y8QB52_9BACL</name>
<dbReference type="RefSeq" id="WP_134749212.1">
    <property type="nucleotide sequence ID" value="NZ_MYFO02000004.1"/>
</dbReference>
<evidence type="ECO:0000256" key="3">
    <source>
        <dbReference type="ARBA" id="ARBA00023136"/>
    </source>
</evidence>
<dbReference type="OrthoDB" id="9814363at2"/>
<dbReference type="GO" id="GO:0006935">
    <property type="term" value="P:chemotaxis"/>
    <property type="evidence" value="ECO:0007669"/>
    <property type="project" value="InterPro"/>
</dbReference>
<dbReference type="Gene3D" id="6.10.340.10">
    <property type="match status" value="1"/>
</dbReference>
<dbReference type="Proteomes" id="UP000298246">
    <property type="component" value="Unassembled WGS sequence"/>
</dbReference>
<dbReference type="PRINTS" id="PR00260">
    <property type="entry name" value="CHEMTRNSDUCR"/>
</dbReference>
<feature type="region of interest" description="Disordered" evidence="7">
    <location>
        <begin position="620"/>
        <end position="641"/>
    </location>
</feature>
<dbReference type="GO" id="GO:0004888">
    <property type="term" value="F:transmembrane signaling receptor activity"/>
    <property type="evidence" value="ECO:0007669"/>
    <property type="project" value="InterPro"/>
</dbReference>
<dbReference type="PANTHER" id="PTHR32089">
    <property type="entry name" value="METHYL-ACCEPTING CHEMOTAXIS PROTEIN MCPB"/>
    <property type="match status" value="1"/>
</dbReference>
<dbReference type="EMBL" id="MYFO01000002">
    <property type="protein sequence ID" value="TFE91265.1"/>
    <property type="molecule type" value="Genomic_DNA"/>
</dbReference>
<dbReference type="SUPFAM" id="SSF58104">
    <property type="entry name" value="Methyl-accepting chemotaxis protein (MCP) signaling domain"/>
    <property type="match status" value="1"/>
</dbReference>
<dbReference type="AlphaFoldDB" id="A0A4Y8QB52"/>
<dbReference type="Pfam" id="PF00672">
    <property type="entry name" value="HAMP"/>
    <property type="match status" value="1"/>
</dbReference>
<evidence type="ECO:0000259" key="10">
    <source>
        <dbReference type="PROSITE" id="PS50885"/>
    </source>
</evidence>
<evidence type="ECO:0000259" key="9">
    <source>
        <dbReference type="PROSITE" id="PS50111"/>
    </source>
</evidence>
<evidence type="ECO:0000256" key="2">
    <source>
        <dbReference type="ARBA" id="ARBA00022475"/>
    </source>
</evidence>
<evidence type="ECO:0008006" key="13">
    <source>
        <dbReference type="Google" id="ProtNLM"/>
    </source>
</evidence>
<keyword evidence="8" id="KW-1133">Transmembrane helix</keyword>
<evidence type="ECO:0000256" key="7">
    <source>
        <dbReference type="SAM" id="MobiDB-lite"/>
    </source>
</evidence>
<feature type="transmembrane region" description="Helical" evidence="8">
    <location>
        <begin position="193"/>
        <end position="213"/>
    </location>
</feature>
<keyword evidence="12" id="KW-1185">Reference proteome</keyword>
<feature type="domain" description="Methyl-accepting transducer" evidence="9">
    <location>
        <begin position="285"/>
        <end position="535"/>
    </location>
</feature>
<dbReference type="Gene3D" id="1.10.287.950">
    <property type="entry name" value="Methyl-accepting chemotaxis protein"/>
    <property type="match status" value="1"/>
</dbReference>
<dbReference type="SMART" id="SM00283">
    <property type="entry name" value="MA"/>
    <property type="match status" value="1"/>
</dbReference>
<dbReference type="InterPro" id="IPR003660">
    <property type="entry name" value="HAMP_dom"/>
</dbReference>
<evidence type="ECO:0000256" key="4">
    <source>
        <dbReference type="ARBA" id="ARBA00023224"/>
    </source>
</evidence>
<dbReference type="InterPro" id="IPR004089">
    <property type="entry name" value="MCPsignal_dom"/>
</dbReference>
<evidence type="ECO:0000256" key="5">
    <source>
        <dbReference type="ARBA" id="ARBA00029447"/>
    </source>
</evidence>
<organism evidence="11 12">
    <name type="scientific">Paenibacillus athensensis</name>
    <dbReference type="NCBI Taxonomy" id="1967502"/>
    <lineage>
        <taxon>Bacteria</taxon>
        <taxon>Bacillati</taxon>
        <taxon>Bacillota</taxon>
        <taxon>Bacilli</taxon>
        <taxon>Bacillales</taxon>
        <taxon>Paenibacillaceae</taxon>
        <taxon>Paenibacillus</taxon>
    </lineage>
</organism>
<evidence type="ECO:0000256" key="6">
    <source>
        <dbReference type="PROSITE-ProRule" id="PRU00284"/>
    </source>
</evidence>
<feature type="domain" description="HAMP" evidence="10">
    <location>
        <begin position="214"/>
        <end position="266"/>
    </location>
</feature>
<protein>
    <recommendedName>
        <fullName evidence="13">Methyl-accepting chemotaxis protein</fullName>
    </recommendedName>
</protein>
<feature type="compositionally biased region" description="Basic and acidic residues" evidence="7">
    <location>
        <begin position="693"/>
        <end position="704"/>
    </location>
</feature>
<gene>
    <name evidence="11" type="ORF">B5M42_02125</name>
</gene>
<reference evidence="11 12" key="1">
    <citation type="submission" date="2017-03" db="EMBL/GenBank/DDBJ databases">
        <title>Isolation of Levoglucosan Utilizing Bacteria.</title>
        <authorList>
            <person name="Arya A.S."/>
        </authorList>
    </citation>
    <scope>NUCLEOTIDE SEQUENCE [LARGE SCALE GENOMIC DNA]</scope>
    <source>
        <strain evidence="11 12">MEC069</strain>
    </source>
</reference>
<dbReference type="GO" id="GO:0005886">
    <property type="term" value="C:plasma membrane"/>
    <property type="evidence" value="ECO:0007669"/>
    <property type="project" value="UniProtKB-SubCell"/>
</dbReference>
<comment type="similarity">
    <text evidence="5">Belongs to the methyl-accepting chemotaxis (MCP) protein family.</text>
</comment>
<keyword evidence="3 8" id="KW-0472">Membrane</keyword>
<dbReference type="PROSITE" id="PS50111">
    <property type="entry name" value="CHEMOTAXIS_TRANSDUC_2"/>
    <property type="match status" value="1"/>
</dbReference>
<evidence type="ECO:0000256" key="8">
    <source>
        <dbReference type="SAM" id="Phobius"/>
    </source>
</evidence>
<keyword evidence="4 6" id="KW-0807">Transducer</keyword>
<dbReference type="PANTHER" id="PTHR32089:SF112">
    <property type="entry name" value="LYSOZYME-LIKE PROTEIN-RELATED"/>
    <property type="match status" value="1"/>
</dbReference>
<accession>A0A4Y8QB52</accession>
<keyword evidence="2" id="KW-1003">Cell membrane</keyword>
<evidence type="ECO:0000313" key="12">
    <source>
        <dbReference type="Proteomes" id="UP000298246"/>
    </source>
</evidence>
<comment type="subcellular location">
    <subcellularLocation>
        <location evidence="1">Cell membrane</location>
    </subcellularLocation>
</comment>
<comment type="caution">
    <text evidence="11">The sequence shown here is derived from an EMBL/GenBank/DDBJ whole genome shotgun (WGS) entry which is preliminary data.</text>
</comment>